<keyword evidence="4 7" id="KW-0812">Transmembrane</keyword>
<dbReference type="InterPro" id="IPR000515">
    <property type="entry name" value="MetI-like"/>
</dbReference>
<organism evidence="9 10">
    <name type="scientific">Propioniciclava tarda</name>
    <dbReference type="NCBI Taxonomy" id="433330"/>
    <lineage>
        <taxon>Bacteria</taxon>
        <taxon>Bacillati</taxon>
        <taxon>Actinomycetota</taxon>
        <taxon>Actinomycetes</taxon>
        <taxon>Propionibacteriales</taxon>
        <taxon>Propionibacteriaceae</taxon>
        <taxon>Propioniciclava</taxon>
    </lineage>
</organism>
<evidence type="ECO:0000313" key="10">
    <source>
        <dbReference type="Proteomes" id="UP000291933"/>
    </source>
</evidence>
<evidence type="ECO:0000313" key="9">
    <source>
        <dbReference type="EMBL" id="TBT96396.1"/>
    </source>
</evidence>
<dbReference type="PROSITE" id="PS50928">
    <property type="entry name" value="ABC_TM1"/>
    <property type="match status" value="1"/>
</dbReference>
<dbReference type="OrthoDB" id="61122at2"/>
<dbReference type="PANTHER" id="PTHR43744:SF12">
    <property type="entry name" value="ABC TRANSPORTER PERMEASE PROTEIN MG189-RELATED"/>
    <property type="match status" value="1"/>
</dbReference>
<evidence type="ECO:0000256" key="6">
    <source>
        <dbReference type="ARBA" id="ARBA00023136"/>
    </source>
</evidence>
<dbReference type="SUPFAM" id="SSF161098">
    <property type="entry name" value="MetI-like"/>
    <property type="match status" value="1"/>
</dbReference>
<dbReference type="Gene3D" id="1.10.3720.10">
    <property type="entry name" value="MetI-like"/>
    <property type="match status" value="1"/>
</dbReference>
<evidence type="ECO:0000256" key="1">
    <source>
        <dbReference type="ARBA" id="ARBA00004651"/>
    </source>
</evidence>
<keyword evidence="5 7" id="KW-1133">Transmembrane helix</keyword>
<protein>
    <submittedName>
        <fullName evidence="9">Carbohydrate ABC transporter permease</fullName>
    </submittedName>
</protein>
<keyword evidence="3" id="KW-1003">Cell membrane</keyword>
<evidence type="ECO:0000256" key="3">
    <source>
        <dbReference type="ARBA" id="ARBA00022475"/>
    </source>
</evidence>
<dbReference type="GO" id="GO:0055085">
    <property type="term" value="P:transmembrane transport"/>
    <property type="evidence" value="ECO:0007669"/>
    <property type="project" value="InterPro"/>
</dbReference>
<feature type="domain" description="ABC transmembrane type-1" evidence="8">
    <location>
        <begin position="87"/>
        <end position="288"/>
    </location>
</feature>
<dbReference type="Proteomes" id="UP000291933">
    <property type="component" value="Unassembled WGS sequence"/>
</dbReference>
<name>A0A4Q9KP52_PROTD</name>
<accession>A0A4Q9KP52</accession>
<dbReference type="CDD" id="cd06261">
    <property type="entry name" value="TM_PBP2"/>
    <property type="match status" value="1"/>
</dbReference>
<comment type="subcellular location">
    <subcellularLocation>
        <location evidence="1 7">Cell membrane</location>
        <topology evidence="1 7">Multi-pass membrane protein</topology>
    </subcellularLocation>
</comment>
<keyword evidence="2 7" id="KW-0813">Transport</keyword>
<reference evidence="9 10" key="1">
    <citation type="submission" date="2019-01" db="EMBL/GenBank/DDBJ databases">
        <title>Lactibacter flavus gen. nov., sp. nov., a novel bacterium of the family Propionibacteriaceae isolated from raw milk and dairy products.</title>
        <authorList>
            <person name="Huptas C."/>
            <person name="Wenning M."/>
            <person name="Breitenwieser F."/>
            <person name="Doll E."/>
            <person name="Von Neubeck M."/>
            <person name="Busse H.-J."/>
            <person name="Scherer S."/>
        </authorList>
    </citation>
    <scope>NUCLEOTIDE SEQUENCE [LARGE SCALE GENOMIC DNA]</scope>
    <source>
        <strain evidence="9 10">DSM 22130</strain>
    </source>
</reference>
<evidence type="ECO:0000256" key="5">
    <source>
        <dbReference type="ARBA" id="ARBA00022989"/>
    </source>
</evidence>
<keyword evidence="10" id="KW-1185">Reference proteome</keyword>
<feature type="transmembrane region" description="Helical" evidence="7">
    <location>
        <begin position="163"/>
        <end position="184"/>
    </location>
</feature>
<feature type="transmembrane region" description="Helical" evidence="7">
    <location>
        <begin position="27"/>
        <end position="49"/>
    </location>
</feature>
<feature type="transmembrane region" description="Helical" evidence="7">
    <location>
        <begin position="269"/>
        <end position="288"/>
    </location>
</feature>
<evidence type="ECO:0000259" key="8">
    <source>
        <dbReference type="PROSITE" id="PS50928"/>
    </source>
</evidence>
<keyword evidence="6 7" id="KW-0472">Membrane</keyword>
<dbReference type="Pfam" id="PF00528">
    <property type="entry name" value="BPD_transp_1"/>
    <property type="match status" value="1"/>
</dbReference>
<comment type="caution">
    <text evidence="9">The sequence shown here is derived from an EMBL/GenBank/DDBJ whole genome shotgun (WGS) entry which is preliminary data.</text>
</comment>
<feature type="transmembrane region" description="Helical" evidence="7">
    <location>
        <begin position="119"/>
        <end position="143"/>
    </location>
</feature>
<evidence type="ECO:0000256" key="4">
    <source>
        <dbReference type="ARBA" id="ARBA00022692"/>
    </source>
</evidence>
<evidence type="ECO:0000256" key="7">
    <source>
        <dbReference type="RuleBase" id="RU363032"/>
    </source>
</evidence>
<dbReference type="PANTHER" id="PTHR43744">
    <property type="entry name" value="ABC TRANSPORTER PERMEASE PROTEIN MG189-RELATED-RELATED"/>
    <property type="match status" value="1"/>
</dbReference>
<dbReference type="EMBL" id="SDMR01000001">
    <property type="protein sequence ID" value="TBT96396.1"/>
    <property type="molecule type" value="Genomic_DNA"/>
</dbReference>
<evidence type="ECO:0000256" key="2">
    <source>
        <dbReference type="ARBA" id="ARBA00022448"/>
    </source>
</evidence>
<feature type="transmembrane region" description="Helical" evidence="7">
    <location>
        <begin position="90"/>
        <end position="112"/>
    </location>
</feature>
<sequence length="303" mass="33582">MSTATAAPTASDLIKNASKRPWTKGRIATHAFLATLTALWMVPMVYAVMASLRDYQYTAKNGYLSFGGWTFANYLHAWDVGDFSRKFLNSAIITIPAVILTLFLASMVAFVIARFNWTFNIVMLAAFTAGNLLPPQSLLIPVFKMFQKFEVPFWLSESGTLLNSYWGVIAVNVGFQVGFCTFVLSNYMKALPKEIYESAMVDGASIWQQFWKLTLPLCRPSLAALATLEVTWIYNEFFWATVLLQNGDMFPVTSSLTNLSGSFFTDNNLVAAGSVIVALPTIIIYFLLQKHFVSGLTLGATKG</sequence>
<dbReference type="InterPro" id="IPR035906">
    <property type="entry name" value="MetI-like_sf"/>
</dbReference>
<dbReference type="RefSeq" id="WP_131170807.1">
    <property type="nucleotide sequence ID" value="NZ_FXTL01000001.1"/>
</dbReference>
<gene>
    <name evidence="9" type="ORF">ET996_01725</name>
</gene>
<proteinExistence type="inferred from homology"/>
<feature type="transmembrane region" description="Helical" evidence="7">
    <location>
        <begin position="61"/>
        <end position="78"/>
    </location>
</feature>
<comment type="similarity">
    <text evidence="7">Belongs to the binding-protein-dependent transport system permease family.</text>
</comment>
<dbReference type="GO" id="GO:0005886">
    <property type="term" value="C:plasma membrane"/>
    <property type="evidence" value="ECO:0007669"/>
    <property type="project" value="UniProtKB-SubCell"/>
</dbReference>
<dbReference type="AlphaFoldDB" id="A0A4Q9KP52"/>